<comment type="caution">
    <text evidence="18">The sequence shown here is derived from an EMBL/GenBank/DDBJ whole genome shotgun (WGS) entry which is preliminary data.</text>
</comment>
<dbReference type="InterPro" id="IPR010307">
    <property type="entry name" value="Laminin_dom_II"/>
</dbReference>
<keyword evidence="8 13" id="KW-0175">Coiled coil</keyword>
<evidence type="ECO:0000256" key="2">
    <source>
        <dbReference type="ARBA" id="ARBA00022525"/>
    </source>
</evidence>
<dbReference type="SMART" id="SM00181">
    <property type="entry name" value="EGF"/>
    <property type="match status" value="4"/>
</dbReference>
<feature type="coiled-coil region" evidence="13">
    <location>
        <begin position="648"/>
        <end position="715"/>
    </location>
</feature>
<dbReference type="Gene3D" id="2.10.25.10">
    <property type="entry name" value="Laminin"/>
    <property type="match status" value="5"/>
</dbReference>
<feature type="disulfide bond" evidence="12">
    <location>
        <begin position="71"/>
        <end position="80"/>
    </location>
</feature>
<feature type="disulfide bond" evidence="12">
    <location>
        <begin position="194"/>
        <end position="208"/>
    </location>
</feature>
<feature type="domain" description="Laminin G" evidence="16">
    <location>
        <begin position="1289"/>
        <end position="1455"/>
    </location>
</feature>
<evidence type="ECO:0000259" key="17">
    <source>
        <dbReference type="PROSITE" id="PS50027"/>
    </source>
</evidence>
<evidence type="ECO:0000256" key="15">
    <source>
        <dbReference type="SAM" id="SignalP"/>
    </source>
</evidence>
<feature type="domain" description="Laminin EGF-like" evidence="17">
    <location>
        <begin position="157"/>
        <end position="210"/>
    </location>
</feature>
<evidence type="ECO:0000256" key="5">
    <source>
        <dbReference type="ARBA" id="ARBA00022737"/>
    </source>
</evidence>
<dbReference type="GO" id="GO:0045995">
    <property type="term" value="P:regulation of embryonic development"/>
    <property type="evidence" value="ECO:0007669"/>
    <property type="project" value="InterPro"/>
</dbReference>
<dbReference type="Pfam" id="PF06008">
    <property type="entry name" value="Laminin_I"/>
    <property type="match status" value="1"/>
</dbReference>
<organism evidence="18 19">
    <name type="scientific">Polypterus senegalus</name>
    <name type="common">Senegal bichir</name>
    <dbReference type="NCBI Taxonomy" id="55291"/>
    <lineage>
        <taxon>Eukaryota</taxon>
        <taxon>Metazoa</taxon>
        <taxon>Chordata</taxon>
        <taxon>Craniata</taxon>
        <taxon>Vertebrata</taxon>
        <taxon>Euteleostomi</taxon>
        <taxon>Actinopterygii</taxon>
        <taxon>Polypteriformes</taxon>
        <taxon>Polypteridae</taxon>
        <taxon>Polypterus</taxon>
    </lineage>
</organism>
<dbReference type="PROSITE" id="PS50027">
    <property type="entry name" value="EGF_LAM_2"/>
    <property type="match status" value="5"/>
</dbReference>
<dbReference type="GO" id="GO:0030334">
    <property type="term" value="P:regulation of cell migration"/>
    <property type="evidence" value="ECO:0007669"/>
    <property type="project" value="InterPro"/>
</dbReference>
<feature type="domain" description="Laminin EGF-like" evidence="17">
    <location>
        <begin position="52"/>
        <end position="100"/>
    </location>
</feature>
<dbReference type="GO" id="GO:0005576">
    <property type="term" value="C:extracellular region"/>
    <property type="evidence" value="ECO:0007669"/>
    <property type="project" value="UniProtKB-ARBA"/>
</dbReference>
<evidence type="ECO:0000256" key="9">
    <source>
        <dbReference type="ARBA" id="ARBA00023157"/>
    </source>
</evidence>
<evidence type="ECO:0000256" key="4">
    <source>
        <dbReference type="ARBA" id="ARBA00022729"/>
    </source>
</evidence>
<dbReference type="InterPro" id="IPR009254">
    <property type="entry name" value="Laminin_aI"/>
</dbReference>
<dbReference type="GeneID" id="120525555"/>
<evidence type="ECO:0000256" key="14">
    <source>
        <dbReference type="SAM" id="MobiDB-lite"/>
    </source>
</evidence>
<dbReference type="FunFam" id="2.10.25.10:FF:000188">
    <property type="entry name" value="Laminin subunit gamma 2"/>
    <property type="match status" value="1"/>
</dbReference>
<evidence type="ECO:0000313" key="19">
    <source>
        <dbReference type="Proteomes" id="UP000886611"/>
    </source>
</evidence>
<feature type="region of interest" description="Disordered" evidence="14">
    <location>
        <begin position="1476"/>
        <end position="1504"/>
    </location>
</feature>
<dbReference type="PROSITE" id="PS01248">
    <property type="entry name" value="EGF_LAM_1"/>
    <property type="match status" value="1"/>
</dbReference>
<dbReference type="RefSeq" id="XP_039603885.1">
    <property type="nucleotide sequence ID" value="XM_039747951.1"/>
</dbReference>
<evidence type="ECO:0000256" key="3">
    <source>
        <dbReference type="ARBA" id="ARBA00022530"/>
    </source>
</evidence>
<name>A0A8X7XI96_POLSE</name>
<dbReference type="GO" id="GO:0007155">
    <property type="term" value="P:cell adhesion"/>
    <property type="evidence" value="ECO:0007669"/>
    <property type="project" value="UniProtKB-KW"/>
</dbReference>
<dbReference type="Gene3D" id="2.60.120.200">
    <property type="match status" value="5"/>
</dbReference>
<evidence type="ECO:0000313" key="18">
    <source>
        <dbReference type="EMBL" id="KAG2468743.1"/>
    </source>
</evidence>
<keyword evidence="7" id="KW-0130">Cell adhesion</keyword>
<dbReference type="PROSITE" id="PS50025">
    <property type="entry name" value="LAM_G_DOMAIN"/>
    <property type="match status" value="5"/>
</dbReference>
<dbReference type="InterPro" id="IPR000742">
    <property type="entry name" value="EGF"/>
</dbReference>
<feature type="domain" description="Laminin G" evidence="16">
    <location>
        <begin position="1524"/>
        <end position="1695"/>
    </location>
</feature>
<dbReference type="FunFam" id="2.10.25.10:FF:000033">
    <property type="entry name" value="Laminin subunit alpha 2"/>
    <property type="match status" value="1"/>
</dbReference>
<dbReference type="FunFam" id="2.60.120.200:FF:000053">
    <property type="entry name" value="Laminin subunit alpha 4"/>
    <property type="match status" value="1"/>
</dbReference>
<dbReference type="SMART" id="SM00282">
    <property type="entry name" value="LamG"/>
    <property type="match status" value="5"/>
</dbReference>
<dbReference type="PANTHER" id="PTHR15036:SF47">
    <property type="entry name" value="LAMININ SUBUNIT ALPHA-4"/>
    <property type="match status" value="1"/>
</dbReference>
<keyword evidence="10" id="KW-0325">Glycoprotein</keyword>
<feature type="disulfide bond" evidence="12">
    <location>
        <begin position="278"/>
        <end position="287"/>
    </location>
</feature>
<evidence type="ECO:0000256" key="12">
    <source>
        <dbReference type="PROSITE-ProRule" id="PRU00460"/>
    </source>
</evidence>
<keyword evidence="2" id="KW-0964">Secreted</keyword>
<accession>A0A8X7XI96</accession>
<comment type="caution">
    <text evidence="12">Lacks conserved residue(s) required for the propagation of feature annotation.</text>
</comment>
<dbReference type="Pfam" id="PF24973">
    <property type="entry name" value="EGF_LMN_ATRN"/>
    <property type="match status" value="1"/>
</dbReference>
<dbReference type="CDD" id="cd00110">
    <property type="entry name" value="LamG"/>
    <property type="match status" value="5"/>
</dbReference>
<reference evidence="18 19" key="1">
    <citation type="journal article" date="2021" name="Cell">
        <title>Tracing the genetic footprints of vertebrate landing in non-teleost ray-finned fishes.</title>
        <authorList>
            <person name="Bi X."/>
            <person name="Wang K."/>
            <person name="Yang L."/>
            <person name="Pan H."/>
            <person name="Jiang H."/>
            <person name="Wei Q."/>
            <person name="Fang M."/>
            <person name="Yu H."/>
            <person name="Zhu C."/>
            <person name="Cai Y."/>
            <person name="He Y."/>
            <person name="Gan X."/>
            <person name="Zeng H."/>
            <person name="Yu D."/>
            <person name="Zhu Y."/>
            <person name="Jiang H."/>
            <person name="Qiu Q."/>
            <person name="Yang H."/>
            <person name="Zhang Y.E."/>
            <person name="Wang W."/>
            <person name="Zhu M."/>
            <person name="He S."/>
            <person name="Zhang G."/>
        </authorList>
    </citation>
    <scope>NUCLEOTIDE SEQUENCE [LARGE SCALE GENOMIC DNA]</scope>
    <source>
        <strain evidence="18">Bchr_013</strain>
    </source>
</reference>
<feature type="domain" description="Laminin G" evidence="16">
    <location>
        <begin position="896"/>
        <end position="1094"/>
    </location>
</feature>
<dbReference type="Pfam" id="PF02210">
    <property type="entry name" value="Laminin_G_2"/>
    <property type="match status" value="5"/>
</dbReference>
<dbReference type="CDD" id="cd00055">
    <property type="entry name" value="EGF_Lam"/>
    <property type="match status" value="5"/>
</dbReference>
<keyword evidence="5" id="KW-0677">Repeat</keyword>
<dbReference type="GO" id="GO:0030155">
    <property type="term" value="P:regulation of cell adhesion"/>
    <property type="evidence" value="ECO:0007669"/>
    <property type="project" value="InterPro"/>
</dbReference>
<feature type="domain" description="Laminin EGF-like" evidence="17">
    <location>
        <begin position="258"/>
        <end position="304"/>
    </location>
</feature>
<keyword evidence="11 12" id="KW-0424">Laminin EGF-like domain</keyword>
<dbReference type="PRINTS" id="PR00011">
    <property type="entry name" value="EGFLAMININ"/>
</dbReference>
<feature type="disulfide bond" evidence="12">
    <location>
        <begin position="127"/>
        <end position="136"/>
    </location>
</feature>
<feature type="domain" description="Laminin G" evidence="16">
    <location>
        <begin position="1702"/>
        <end position="1875"/>
    </location>
</feature>
<dbReference type="InterPro" id="IPR013320">
    <property type="entry name" value="ConA-like_dom_sf"/>
</dbReference>
<dbReference type="SMART" id="SM00180">
    <property type="entry name" value="EGF_Lam"/>
    <property type="match status" value="5"/>
</dbReference>
<dbReference type="Pfam" id="PF06009">
    <property type="entry name" value="Laminin_II"/>
    <property type="match status" value="1"/>
</dbReference>
<keyword evidence="4 15" id="KW-0732">Signal</keyword>
<sequence length="1878" mass="209936">MSWKVWPLAWLFCILLGLVSSVVDSGIQGQQNVVTICGRGYYLSYSNKCLPCQCNGYSRFCQDGTGICINCQNNTAGYHCERCLEGYFAEVRQGQLTCKPCACPFSISSNNFAVSCVRRGNAHRCMCQDGYAGPICERCAPGYYGNPLVIGDTCKRCNCNRNSDPNLIFSDCHNVTGHCLNCWHHTTGVNCERCAPGYYGDAIITKNCKECHCDKCGTDFCDDKTGKCHCKPGVTGQSCSHCEVGYYGFNKCQGCKRCQCAMASLSVLCNPLNGGCRCQPGVTGLRCEQCILGYWNYTSSGCQKCNCEKGPCDPKTGECLPEPIMPPSTTVCNITCDQCIWDLIEDIMLSNVTINDIQATLQTISSGAAATDRLNRMASLLQKLKDGHFQWIDTQQNQTLQTESIEDDVLNLISYVNILGNKENITIRGIRIDKETQETFHHADKLLQELSSLNILIEGMINEQNIYSKQQDLSPSEILQKVSRAELLLVDIRKLDLFKKKPLADEEFKRAKEVLRRVAQWQKKLNTTEEFVYPNQKTLAEVNSKLDDLEELLQDTVRNIQQTEKKNNENLVKFQENENMQKKLMEDYGAVNLTLKLTMNYITDAGLETDDVETMIKNVSEFHAAVDGAAKLLNERISNLSKYDKELVLRSTEHAKELQMLADELEDNLKNIDANGFVQKAIDASNVYENIVKYVEEANETVATTMNSLNRAEDAIVGINIQIGYVKDKSEVLLMDVLDLQQSNGNDLEIPVKEITEYVNQTISTKDNAKKRLSEIMTQIQNIESGKTTRRLQQASEIAENTLKKSKSVLESMKPMVDRTDEWMQNLNNSEYDTSAYSSAVNSAGEAVKNLNEVVPELLDKLKVVEQKRPMSNISANIFRIRELIAQTRSVASKVQISMKFNGESGVEVHPNTQLEELKAFSSISLYIHVEPEKPPQDQLIMYLGNKNGQKDYMGLAIKNDNLVYIYNLGDEDVEISLSSKPVSTWPNLFNLVKAERLGRHGKVYLTVPSSGNTAEQKFIQKGEASGAESLFDLDPENNIFFIGSVPPDFRVPASLNLRPFKGCIELATLNNDVISLYNFKQKHNLDTEKEIPCARNKFAFTQSRAANYFFDGRGFAAVNIIEKGKYSMVTRFDIEVRTVVDDALLLLMVNGTNFFILEIHNGLLRLIYDFGFSQGPITIEDDIKKLQVNDARYHEISVIYHNSKKVILLVDRNHVKSVENEKKDIFFTTTYIGGVPLEILNSRPDLTTLAGFRGCVKGFKFQKRDFNLLEETGTIGIGYGCPEESLMSREAYFNGESFISTTQKISPFEKFEGGFNFRTSQSNGLFFQYSEGPNVFAITLENGAVILSSKEKKIKSDGNQYNDGQIHFLVASVTSDRCQLSIDDKDRTSMPNEGAKQPQVQPASKIYFGGSPSSEYLNLTGCISNAYLSKPDRDIEVEDFQKYSEKVSVSLYGCPAEKPPAALLLKSDRNLSKIKKSRSNKVSRDKLSIPQEPSGLKSSAEDLSDKEGSQCYLSVKPKAAQYAYQYGGIANSRQEFNNIPEFFHERSHFSLSLKTHSSHGLIFYVSDEGENNFMTLFLAHGRIVYMFNVGSDKLKIRSSEKYNDGLWHSVIFIREKNEGRLIIDGLKVLEDRILTADASWHVTDPFYVGGVPPGKAHKNIQINSVQSFSGCVKSLQLNGQWLSSASHTFGVTPCFESPLESGTYFSTEGGYVILDDSFNLGLKFELVFEIRPRTSSGILLHVFTPGGDYLNMHMNNGRVIVQVRNGIREFATMVNPKQSICDGRWHRIAVIRDANVVQLDVDSEVNHVVGPLNPRSLDNKAPVFIGGMPASLAPPSLSVQSFYVGCMRNFIINETPVSFSKAALVSGAVSVNSCPEA</sequence>
<keyword evidence="19" id="KW-1185">Reference proteome</keyword>
<evidence type="ECO:0000256" key="7">
    <source>
        <dbReference type="ARBA" id="ARBA00022889"/>
    </source>
</evidence>
<evidence type="ECO:0000256" key="1">
    <source>
        <dbReference type="ARBA" id="ARBA00004302"/>
    </source>
</evidence>
<feature type="non-terminal residue" evidence="18">
    <location>
        <position position="1"/>
    </location>
</feature>
<feature type="disulfide bond" evidence="12">
    <location>
        <begin position="230"/>
        <end position="239"/>
    </location>
</feature>
<protein>
    <submittedName>
        <fullName evidence="18">LAMA4 protein</fullName>
    </submittedName>
</protein>
<evidence type="ECO:0000256" key="10">
    <source>
        <dbReference type="ARBA" id="ARBA00023180"/>
    </source>
</evidence>
<keyword evidence="6" id="KW-0084">Basement membrane</keyword>
<dbReference type="Pfam" id="PF00053">
    <property type="entry name" value="EGF_laminin"/>
    <property type="match status" value="4"/>
</dbReference>
<feature type="signal peptide" evidence="15">
    <location>
        <begin position="1"/>
        <end position="21"/>
    </location>
</feature>
<feature type="coiled-coil region" evidence="13">
    <location>
        <begin position="539"/>
        <end position="566"/>
    </location>
</feature>
<evidence type="ECO:0000256" key="13">
    <source>
        <dbReference type="SAM" id="Coils"/>
    </source>
</evidence>
<feature type="disulfide bond" evidence="12">
    <location>
        <begin position="182"/>
        <end position="191"/>
    </location>
</feature>
<dbReference type="InterPro" id="IPR002049">
    <property type="entry name" value="LE_dom"/>
</dbReference>
<dbReference type="InterPro" id="IPR056863">
    <property type="entry name" value="LMN_ATRN_NET-like_EGF"/>
</dbReference>
<comment type="subcellular location">
    <subcellularLocation>
        <location evidence="1">Secreted</location>
        <location evidence="1">Extracellular space</location>
        <location evidence="1">Extracellular matrix</location>
        <location evidence="1">Basement membrane</location>
    </subcellularLocation>
</comment>
<feature type="chain" id="PRO_5036464030" evidence="15">
    <location>
        <begin position="22"/>
        <end position="1878"/>
    </location>
</feature>
<evidence type="ECO:0000259" key="16">
    <source>
        <dbReference type="PROSITE" id="PS50025"/>
    </source>
</evidence>
<dbReference type="GO" id="GO:0005102">
    <property type="term" value="F:signaling receptor binding"/>
    <property type="evidence" value="ECO:0007669"/>
    <property type="project" value="InterPro"/>
</dbReference>
<feature type="domain" description="Laminin EGF-like" evidence="17">
    <location>
        <begin position="211"/>
        <end position="257"/>
    </location>
</feature>
<proteinExistence type="predicted"/>
<dbReference type="GO" id="GO:0043256">
    <property type="term" value="C:laminin complex"/>
    <property type="evidence" value="ECO:0007669"/>
    <property type="project" value="UniProtKB-ARBA"/>
</dbReference>
<dbReference type="SUPFAM" id="SSF57196">
    <property type="entry name" value="EGF/Laminin"/>
    <property type="match status" value="5"/>
</dbReference>
<feature type="domain" description="Laminin EGF-like" evidence="17">
    <location>
        <begin position="101"/>
        <end position="156"/>
    </location>
</feature>
<dbReference type="InterPro" id="IPR001791">
    <property type="entry name" value="Laminin_G"/>
</dbReference>
<dbReference type="PANTHER" id="PTHR15036">
    <property type="entry name" value="PIKACHURIN-LIKE PROTEIN"/>
    <property type="match status" value="1"/>
</dbReference>
<dbReference type="InterPro" id="IPR050372">
    <property type="entry name" value="Neurexin-related_CASP"/>
</dbReference>
<feature type="domain" description="Laminin G" evidence="16">
    <location>
        <begin position="1106"/>
        <end position="1282"/>
    </location>
</feature>
<evidence type="ECO:0000256" key="8">
    <source>
        <dbReference type="ARBA" id="ARBA00023054"/>
    </source>
</evidence>
<dbReference type="EMBL" id="JAATIS010000485">
    <property type="protein sequence ID" value="KAG2468743.1"/>
    <property type="molecule type" value="Genomic_DNA"/>
</dbReference>
<dbReference type="FunFam" id="2.10.25.10:FF:000051">
    <property type="entry name" value="Laminin subunit alpha 4"/>
    <property type="match status" value="1"/>
</dbReference>
<gene>
    <name evidence="18" type="primary">Lama4</name>
    <name evidence="18" type="ORF">GTO96_0014974</name>
</gene>
<keyword evidence="3" id="KW-0272">Extracellular matrix</keyword>
<dbReference type="FunFam" id="2.60.120.200:FF:000064">
    <property type="entry name" value="Laminin subunit alpha 4"/>
    <property type="match status" value="1"/>
</dbReference>
<dbReference type="OrthoDB" id="5836593at2759"/>
<evidence type="ECO:0000256" key="11">
    <source>
        <dbReference type="ARBA" id="ARBA00023292"/>
    </source>
</evidence>
<keyword evidence="9 12" id="KW-1015">Disulfide bond</keyword>
<feature type="non-terminal residue" evidence="18">
    <location>
        <position position="1878"/>
    </location>
</feature>
<evidence type="ECO:0000256" key="6">
    <source>
        <dbReference type="ARBA" id="ARBA00022869"/>
    </source>
</evidence>
<dbReference type="SUPFAM" id="SSF49899">
    <property type="entry name" value="Concanavalin A-like lectins/glucanases"/>
    <property type="match status" value="5"/>
</dbReference>
<dbReference type="Proteomes" id="UP000886611">
    <property type="component" value="Unassembled WGS sequence"/>
</dbReference>